<accession>A0AAU8BCL1</accession>
<evidence type="ECO:0000313" key="1">
    <source>
        <dbReference type="EMBL" id="XCD09710.1"/>
    </source>
</evidence>
<protein>
    <submittedName>
        <fullName evidence="1">Uncharacterized protein</fullName>
    </submittedName>
</protein>
<sequence length="78" mass="9197">MRNLYCETIDPPTISEKQEEALMIMVHLLPRKECFKVVYRKHGKWTGHYQPLNSIPKEKLYYILASGNYKLKGSKKVI</sequence>
<reference evidence="1" key="1">
    <citation type="submission" date="2024-05" db="EMBL/GenBank/DDBJ databases">
        <authorList>
            <person name="Herbig A.F."/>
            <person name="Pendergrass E.L."/>
        </authorList>
    </citation>
    <scope>NUCLEOTIDE SEQUENCE</scope>
</reference>
<name>A0AAU8BCL1_9CAUD</name>
<dbReference type="EMBL" id="PP819608">
    <property type="protein sequence ID" value="XCD09710.1"/>
    <property type="molecule type" value="Genomic_DNA"/>
</dbReference>
<organism evidence="1">
    <name type="scientific">Bacillus phage Adastra</name>
    <dbReference type="NCBI Taxonomy" id="3143958"/>
    <lineage>
        <taxon>Viruses</taxon>
        <taxon>Duplodnaviria</taxon>
        <taxon>Heunggongvirae</taxon>
        <taxon>Uroviricota</taxon>
        <taxon>Caudoviricetes</taxon>
        <taxon>Herelleviridae</taxon>
        <taxon>Spounavirinae</taxon>
        <taxon>Okubovirus</taxon>
    </lineage>
</organism>
<proteinExistence type="predicted"/>
<gene>
    <name evidence="1" type="ORF">Adastra165</name>
</gene>